<dbReference type="InterPro" id="IPR023346">
    <property type="entry name" value="Lysozyme-like_dom_sf"/>
</dbReference>
<evidence type="ECO:0000313" key="1">
    <source>
        <dbReference type="EMBL" id="VDR24896.1"/>
    </source>
</evidence>
<dbReference type="PANTHER" id="PTHR34408">
    <property type="entry name" value="FAMILY PROTEIN, PUTATIVE-RELATED"/>
    <property type="match status" value="1"/>
</dbReference>
<dbReference type="KEGG" id="rtg:NCTC13098_01195"/>
<dbReference type="Gene3D" id="1.10.530.10">
    <property type="match status" value="1"/>
</dbReference>
<organism evidence="1 2">
    <name type="scientific">Raoultella terrigena</name>
    <name type="common">Klebsiella terrigena</name>
    <dbReference type="NCBI Taxonomy" id="577"/>
    <lineage>
        <taxon>Bacteria</taxon>
        <taxon>Pseudomonadati</taxon>
        <taxon>Pseudomonadota</taxon>
        <taxon>Gammaproteobacteria</taxon>
        <taxon>Enterobacterales</taxon>
        <taxon>Enterobacteriaceae</taxon>
        <taxon>Klebsiella/Raoultella group</taxon>
        <taxon>Raoultella</taxon>
    </lineage>
</organism>
<protein>
    <submittedName>
        <fullName evidence="1">Predicted chitinase</fullName>
    </submittedName>
</protein>
<gene>
    <name evidence="1" type="ORF">NCTC13098_01195</name>
</gene>
<dbReference type="SUPFAM" id="SSF53955">
    <property type="entry name" value="Lysozyme-like"/>
    <property type="match status" value="1"/>
</dbReference>
<proteinExistence type="predicted"/>
<dbReference type="PANTHER" id="PTHR34408:SF1">
    <property type="entry name" value="GLYCOSYL HYDROLASE FAMILY 19 DOMAIN-CONTAINING PROTEIN HI_1415"/>
    <property type="match status" value="1"/>
</dbReference>
<reference evidence="1 2" key="1">
    <citation type="submission" date="2018-12" db="EMBL/GenBank/DDBJ databases">
        <authorList>
            <consortium name="Pathogen Informatics"/>
        </authorList>
    </citation>
    <scope>NUCLEOTIDE SEQUENCE [LARGE SCALE GENOMIC DNA]</scope>
    <source>
        <strain evidence="1 2">NCTC13098</strain>
    </source>
</reference>
<dbReference type="InterPro" id="IPR052354">
    <property type="entry name" value="Cell_Wall_Dynamics_Protein"/>
</dbReference>
<name>A0A3P8M0E7_RAOTE</name>
<dbReference type="Proteomes" id="UP000274346">
    <property type="component" value="Chromosome"/>
</dbReference>
<dbReference type="AlphaFoldDB" id="A0A3P8M0E7"/>
<dbReference type="EMBL" id="LR131271">
    <property type="protein sequence ID" value="VDR24896.1"/>
    <property type="molecule type" value="Genomic_DNA"/>
</dbReference>
<accession>A0A3P8M0E7</accession>
<sequence length="166" mass="18911">MVEAGLTFSELEENLRYTTLSQLKKIFGRHFKDDQEAEQFLRQPMKLANRVYANRLGNGDEASGDGYRYRGRGLIQLTGKSEYQEFAKFINMSVEEAAEWCNTPEGAAVSGCWYLKTRNCFAPRRQLGFGGANRASQRQSQSEPRRSYRFLKSDAESPFVSGLRQG</sequence>
<evidence type="ECO:0000313" key="2">
    <source>
        <dbReference type="Proteomes" id="UP000274346"/>
    </source>
</evidence>